<dbReference type="Gene3D" id="3.30.1460.30">
    <property type="entry name" value="YgaC/TfoX-N like chaperone"/>
    <property type="match status" value="1"/>
</dbReference>
<dbReference type="OrthoDB" id="9803291at2"/>
<evidence type="ECO:0000313" key="1">
    <source>
        <dbReference type="EMBL" id="AET67309.1"/>
    </source>
</evidence>
<sequence length="106" mass="12124">MATTAEFIEYVCEQISGVGAARYKKMFGEYMVYINEKPILLVCDNTVFVKILDCISEKMKDAEKGFPYEGAKEHYILDIDNSEFSKEVIILLGPVIPLPKPRRKNK</sequence>
<reference evidence="2" key="1">
    <citation type="submission" date="2011-11" db="EMBL/GenBank/DDBJ databases">
        <title>Complete sequence of Desulfosporosinus orientis DSM 765.</title>
        <authorList>
            <person name="Lucas S."/>
            <person name="Han J."/>
            <person name="Lapidus A."/>
            <person name="Cheng J.-F."/>
            <person name="Goodwin L."/>
            <person name="Pitluck S."/>
            <person name="Peters L."/>
            <person name="Ovchinnikova G."/>
            <person name="Teshima H."/>
            <person name="Detter J.C."/>
            <person name="Han C."/>
            <person name="Tapia R."/>
            <person name="Land M."/>
            <person name="Hauser L."/>
            <person name="Kyrpides N."/>
            <person name="Ivanova N."/>
            <person name="Pagani I."/>
            <person name="Pester M."/>
            <person name="Spring S."/>
            <person name="Ollivier B."/>
            <person name="Rattei T."/>
            <person name="Klenk H.-P."/>
            <person name="Wagner M."/>
            <person name="Loy A."/>
            <person name="Woyke T."/>
        </authorList>
    </citation>
    <scope>NUCLEOTIDE SEQUENCE [LARGE SCALE GENOMIC DNA]</scope>
    <source>
        <strain evidence="2">ATCC 19365 / DSM 765 / NCIMB 8382 / VKM B-1628</strain>
    </source>
</reference>
<dbReference type="STRING" id="768706.Desor_1667"/>
<evidence type="ECO:0000313" key="2">
    <source>
        <dbReference type="Proteomes" id="UP000006346"/>
    </source>
</evidence>
<dbReference type="AlphaFoldDB" id="G7WEY0"/>
<reference evidence="1 2" key="2">
    <citation type="journal article" date="2012" name="J. Bacteriol.">
        <title>Complete genome sequences of Desulfosporosinus orientis DSM765T, Desulfosporosinus youngiae DSM17734T, Desulfosporosinus meridiei DSM13257T, and Desulfosporosinus acidiphilus DSM22704T.</title>
        <authorList>
            <person name="Pester M."/>
            <person name="Brambilla E."/>
            <person name="Alazard D."/>
            <person name="Rattei T."/>
            <person name="Weinmaier T."/>
            <person name="Han J."/>
            <person name="Lucas S."/>
            <person name="Lapidus A."/>
            <person name="Cheng J.F."/>
            <person name="Goodwin L."/>
            <person name="Pitluck S."/>
            <person name="Peters L."/>
            <person name="Ovchinnikova G."/>
            <person name="Teshima H."/>
            <person name="Detter J.C."/>
            <person name="Han C.S."/>
            <person name="Tapia R."/>
            <person name="Land M.L."/>
            <person name="Hauser L."/>
            <person name="Kyrpides N.C."/>
            <person name="Ivanova N.N."/>
            <person name="Pagani I."/>
            <person name="Huntmann M."/>
            <person name="Wei C.L."/>
            <person name="Davenport K.W."/>
            <person name="Daligault H."/>
            <person name="Chain P.S."/>
            <person name="Chen A."/>
            <person name="Mavromatis K."/>
            <person name="Markowitz V."/>
            <person name="Szeto E."/>
            <person name="Mikhailova N."/>
            <person name="Pati A."/>
            <person name="Wagner M."/>
            <person name="Woyke T."/>
            <person name="Ollivier B."/>
            <person name="Klenk H.P."/>
            <person name="Spring S."/>
            <person name="Loy A."/>
        </authorList>
    </citation>
    <scope>NUCLEOTIDE SEQUENCE [LARGE SCALE GENOMIC DNA]</scope>
    <source>
        <strain evidence="2">ATCC 19365 / DSM 765 / NCIMB 8382 / VKM B-1628</strain>
    </source>
</reference>
<dbReference type="eggNOG" id="COG3070">
    <property type="taxonomic scope" value="Bacteria"/>
</dbReference>
<dbReference type="EMBL" id="CP003108">
    <property type="protein sequence ID" value="AET67309.1"/>
    <property type="molecule type" value="Genomic_DNA"/>
</dbReference>
<organism evidence="1 2">
    <name type="scientific">Desulfosporosinus orientis (strain ATCC 19365 / DSM 765 / NCIMB 8382 / VKM B-1628 / Singapore I)</name>
    <name type="common">Desulfotomaculum orientis</name>
    <dbReference type="NCBI Taxonomy" id="768706"/>
    <lineage>
        <taxon>Bacteria</taxon>
        <taxon>Bacillati</taxon>
        <taxon>Bacillota</taxon>
        <taxon>Clostridia</taxon>
        <taxon>Eubacteriales</taxon>
        <taxon>Desulfitobacteriaceae</taxon>
        <taxon>Desulfosporosinus</taxon>
    </lineage>
</organism>
<name>G7WEY0_DESOD</name>
<gene>
    <name evidence="1" type="ordered locus">Desor_1667</name>
</gene>
<dbReference type="SUPFAM" id="SSF159894">
    <property type="entry name" value="YgaC/TfoX-N like"/>
    <property type="match status" value="1"/>
</dbReference>
<dbReference type="PATRIC" id="fig|768706.3.peg.1661"/>
<protein>
    <submittedName>
        <fullName evidence="1">Regulator of competence-specific genes</fullName>
    </submittedName>
</protein>
<proteinExistence type="predicted"/>
<accession>G7WEY0</accession>
<dbReference type="HOGENOM" id="CLU_151771_0_0_9"/>
<keyword evidence="2" id="KW-1185">Reference proteome</keyword>
<dbReference type="Proteomes" id="UP000006346">
    <property type="component" value="Chromosome"/>
</dbReference>
<dbReference type="RefSeq" id="WP_014184128.1">
    <property type="nucleotide sequence ID" value="NC_016584.1"/>
</dbReference>
<dbReference type="KEGG" id="dor:Desor_1667"/>